<evidence type="ECO:0000256" key="2">
    <source>
        <dbReference type="ARBA" id="ARBA00010059"/>
    </source>
</evidence>
<dbReference type="AlphaFoldDB" id="A0A8F2W216"/>
<dbReference type="PANTHER" id="PTHR12694">
    <property type="entry name" value="TRANSCRIPTION INITIATION FACTOR IIA SUBUNIT 1"/>
    <property type="match status" value="1"/>
</dbReference>
<feature type="signal peptide" evidence="7">
    <location>
        <begin position="1"/>
        <end position="17"/>
    </location>
</feature>
<dbReference type="Pfam" id="PF03153">
    <property type="entry name" value="TFIIA"/>
    <property type="match status" value="2"/>
</dbReference>
<dbReference type="InterPro" id="IPR004855">
    <property type="entry name" value="TFIIA_asu/bsu"/>
</dbReference>
<keyword evidence="3" id="KW-0804">Transcription</keyword>
<evidence type="ECO:0000313" key="8">
    <source>
        <dbReference type="EMBL" id="QWW23870.1"/>
    </source>
</evidence>
<keyword evidence="4" id="KW-0539">Nucleus</keyword>
<feature type="compositionally biased region" description="Acidic residues" evidence="6">
    <location>
        <begin position="378"/>
        <end position="416"/>
    </location>
</feature>
<dbReference type="Gene3D" id="2.30.18.10">
    <property type="entry name" value="Transcription factor IIA (TFIIA), beta-barrel domain"/>
    <property type="match status" value="1"/>
</dbReference>
<dbReference type="PANTHER" id="PTHR12694:SF8">
    <property type="entry name" value="TRANSCRIPTION INITIATION FACTOR IIA SUBUNIT 1"/>
    <property type="match status" value="1"/>
</dbReference>
<comment type="similarity">
    <text evidence="2">Belongs to the TFIIA subunit 1 family.</text>
</comment>
<evidence type="ECO:0000256" key="5">
    <source>
        <dbReference type="ARBA" id="ARBA00074154"/>
    </source>
</evidence>
<feature type="chain" id="PRO_5034430392" description="Transcription initiation factor IIA large subunit" evidence="7">
    <location>
        <begin position="18"/>
        <end position="462"/>
    </location>
</feature>
<evidence type="ECO:0000256" key="7">
    <source>
        <dbReference type="SAM" id="SignalP"/>
    </source>
</evidence>
<dbReference type="GO" id="GO:0006367">
    <property type="term" value="P:transcription initiation at RNA polymerase II promoter"/>
    <property type="evidence" value="ECO:0007669"/>
    <property type="project" value="InterPro"/>
</dbReference>
<feature type="region of interest" description="Disordered" evidence="6">
    <location>
        <begin position="365"/>
        <end position="416"/>
    </location>
</feature>
<feature type="compositionally biased region" description="Polar residues" evidence="6">
    <location>
        <begin position="301"/>
        <end position="319"/>
    </location>
</feature>
<evidence type="ECO:0000256" key="1">
    <source>
        <dbReference type="ARBA" id="ARBA00004123"/>
    </source>
</evidence>
<evidence type="ECO:0000256" key="6">
    <source>
        <dbReference type="SAM" id="MobiDB-lite"/>
    </source>
</evidence>
<dbReference type="FunFam" id="1.10.287.100:FF:000001">
    <property type="entry name" value="Transcription initiation factor IIA subunit"/>
    <property type="match status" value="1"/>
</dbReference>
<dbReference type="CDD" id="cd07976">
    <property type="entry name" value="TFIIA_alpha_beta_like"/>
    <property type="match status" value="1"/>
</dbReference>
<keyword evidence="7" id="KW-0732">Signal</keyword>
<organism evidence="8">
    <name type="scientific">Candidozyma auris</name>
    <name type="common">Yeast</name>
    <name type="synonym">Candida auris</name>
    <dbReference type="NCBI Taxonomy" id="498019"/>
    <lineage>
        <taxon>Eukaryota</taxon>
        <taxon>Fungi</taxon>
        <taxon>Dikarya</taxon>
        <taxon>Ascomycota</taxon>
        <taxon>Saccharomycotina</taxon>
        <taxon>Pichiomycetes</taxon>
        <taxon>Metschnikowiaceae</taxon>
        <taxon>Candidozyma</taxon>
    </lineage>
</organism>
<comment type="subcellular location">
    <subcellularLocation>
        <location evidence="1">Nucleus</location>
    </subcellularLocation>
</comment>
<sequence length="462" mass="50602">MIFPIVKLVSIAALASAVPFKRYDNNTDVQIASVSSDVDTTITVDKYVTITLPSTTLTVPATASIAKEALASQSAQGELTVTSTIVEYTTLVDQGTSLTTPVSTRTSTITSTPTTTSTITSFVTITEAEKSDASDVCVPSTVTVTVTEKPNHSTDESSVVTSTSTFVSSYPVEAEFTLSGSTITVTSFVDVTSTQTFTTTENSKPMSNFEAIKLYEAVIEEVIADSRQDFEDSGIDESTLQDLKKLWREKLSQTRVGNFSWNEFSELDDGIQSSLISNQVKEEPLSVAQDIEMPHMPHFDPSQSNTNNELSHPTSSNYTMGIELPTVKQEYTEENGLILPKVNQADGPIEFTMHVNHNALQSFKGKLNGQVDGPNGELNDDTADADEGIFNDSDDINSDLDDELDSERSDEDDNEQEGQIMLCLYDKVQRVKNKWKCNLKEGIANIEGRDFIFQRATGESEW</sequence>
<reference evidence="8" key="1">
    <citation type="submission" date="2021-06" db="EMBL/GenBank/DDBJ databases">
        <title>Candida auris outbreak in lebanese hospital.</title>
        <authorList>
            <person name="Finianos M."/>
        </authorList>
    </citation>
    <scope>NUCLEOTIDE SEQUENCE</scope>
    <source>
        <strain evidence="8">CA7LBN</strain>
    </source>
</reference>
<evidence type="ECO:0000256" key="4">
    <source>
        <dbReference type="ARBA" id="ARBA00023242"/>
    </source>
</evidence>
<dbReference type="EMBL" id="CP076751">
    <property type="protein sequence ID" value="QWW23870.1"/>
    <property type="molecule type" value="Genomic_DNA"/>
</dbReference>
<gene>
    <name evidence="8" type="ORF">CA7LBN_002704</name>
</gene>
<dbReference type="GO" id="GO:0005672">
    <property type="term" value="C:transcription factor TFIIA complex"/>
    <property type="evidence" value="ECO:0007669"/>
    <property type="project" value="InterPro"/>
</dbReference>
<accession>A0A8F2W216</accession>
<protein>
    <recommendedName>
        <fullName evidence="5">Transcription initiation factor IIA large subunit</fullName>
    </recommendedName>
</protein>
<dbReference type="InterPro" id="IPR009088">
    <property type="entry name" value="TFIIA_b-brl"/>
</dbReference>
<dbReference type="SUPFAM" id="SSF50784">
    <property type="entry name" value="Transcription factor IIA (TFIIA), beta-barrel domain"/>
    <property type="match status" value="1"/>
</dbReference>
<dbReference type="Gene3D" id="1.10.287.100">
    <property type="match status" value="1"/>
</dbReference>
<evidence type="ECO:0000256" key="3">
    <source>
        <dbReference type="ARBA" id="ARBA00023163"/>
    </source>
</evidence>
<feature type="region of interest" description="Disordered" evidence="6">
    <location>
        <begin position="294"/>
        <end position="319"/>
    </location>
</feature>
<dbReference type="Proteomes" id="UP000825438">
    <property type="component" value="Chromosome III"/>
</dbReference>
<dbReference type="SUPFAM" id="SSF47396">
    <property type="entry name" value="Transcription factor IIA (TFIIA), alpha-helical domain"/>
    <property type="match status" value="1"/>
</dbReference>
<proteinExistence type="inferred from homology"/>
<dbReference type="SMART" id="SM01371">
    <property type="entry name" value="TFIIA"/>
    <property type="match status" value="1"/>
</dbReference>
<name>A0A8F2W216_CANAR</name>